<protein>
    <submittedName>
        <fullName evidence="2">DUF4398 domain-containing protein</fullName>
    </submittedName>
</protein>
<evidence type="ECO:0000313" key="3">
    <source>
        <dbReference type="Proteomes" id="UP001291309"/>
    </source>
</evidence>
<organism evidence="2 3">
    <name type="scientific">Hyalangium rubrum</name>
    <dbReference type="NCBI Taxonomy" id="3103134"/>
    <lineage>
        <taxon>Bacteria</taxon>
        <taxon>Pseudomonadati</taxon>
        <taxon>Myxococcota</taxon>
        <taxon>Myxococcia</taxon>
        <taxon>Myxococcales</taxon>
        <taxon>Cystobacterineae</taxon>
        <taxon>Archangiaceae</taxon>
        <taxon>Hyalangium</taxon>
    </lineage>
</organism>
<accession>A0ABU5GYE1</accession>
<dbReference type="Proteomes" id="UP001291309">
    <property type="component" value="Unassembled WGS sequence"/>
</dbReference>
<keyword evidence="3" id="KW-1185">Reference proteome</keyword>
<dbReference type="RefSeq" id="WP_321544944.1">
    <property type="nucleotide sequence ID" value="NZ_JAXIVS010000002.1"/>
</dbReference>
<dbReference type="Gene3D" id="1.20.1270.390">
    <property type="match status" value="1"/>
</dbReference>
<name>A0ABU5GYE1_9BACT</name>
<feature type="chain" id="PRO_5046629938" evidence="1">
    <location>
        <begin position="20"/>
        <end position="120"/>
    </location>
</feature>
<proteinExistence type="predicted"/>
<evidence type="ECO:0000313" key="2">
    <source>
        <dbReference type="EMBL" id="MDY7226223.1"/>
    </source>
</evidence>
<evidence type="ECO:0000256" key="1">
    <source>
        <dbReference type="SAM" id="SignalP"/>
    </source>
</evidence>
<keyword evidence="1" id="KW-0732">Signal</keyword>
<comment type="caution">
    <text evidence="2">The sequence shown here is derived from an EMBL/GenBank/DDBJ whole genome shotgun (WGS) entry which is preliminary data.</text>
</comment>
<dbReference type="PROSITE" id="PS51257">
    <property type="entry name" value="PROKAR_LIPOPROTEIN"/>
    <property type="match status" value="1"/>
</dbReference>
<gene>
    <name evidence="2" type="ORF">SYV04_07500</name>
</gene>
<sequence>MRKTLLTVALALMASGCAAKRISAEVPAARRAESHAAIRAAEQSGAGQVPEAATYLAFAQQQAAEAERLISQGHNDAAELQLRQASADAQLALMLARAVPLENEARRLTDQANALRRSPR</sequence>
<dbReference type="EMBL" id="JAXIVS010000002">
    <property type="protein sequence ID" value="MDY7226223.1"/>
    <property type="molecule type" value="Genomic_DNA"/>
</dbReference>
<reference evidence="2 3" key="1">
    <citation type="submission" date="2023-12" db="EMBL/GenBank/DDBJ databases">
        <title>the genome sequence of Hyalangium sp. s54d21.</title>
        <authorList>
            <person name="Zhang X."/>
        </authorList>
    </citation>
    <scope>NUCLEOTIDE SEQUENCE [LARGE SCALE GENOMIC DNA]</scope>
    <source>
        <strain evidence="3">s54d21</strain>
    </source>
</reference>
<feature type="signal peptide" evidence="1">
    <location>
        <begin position="1"/>
        <end position="19"/>
    </location>
</feature>